<evidence type="ECO:0000256" key="2">
    <source>
        <dbReference type="ARBA" id="ARBA00022448"/>
    </source>
</evidence>
<dbReference type="GeneID" id="30204563"/>
<evidence type="ECO:0000256" key="7">
    <source>
        <dbReference type="SAM" id="MobiDB-lite"/>
    </source>
</evidence>
<evidence type="ECO:0008006" key="11">
    <source>
        <dbReference type="Google" id="ProtNLM"/>
    </source>
</evidence>
<dbReference type="GO" id="GO:0016020">
    <property type="term" value="C:membrane"/>
    <property type="evidence" value="ECO:0007669"/>
    <property type="project" value="UniProtKB-SubCell"/>
</dbReference>
<reference evidence="9" key="1">
    <citation type="submission" date="2013-07" db="EMBL/GenBank/DDBJ databases">
        <authorList>
            <consortium name="The Broad Institute Genome Sequencing Platform"/>
            <person name="Cuomo C."/>
            <person name="Litvintseva A."/>
            <person name="Chen Y."/>
            <person name="Heitman J."/>
            <person name="Sun S."/>
            <person name="Springer D."/>
            <person name="Dromer F."/>
            <person name="Young S.K."/>
            <person name="Zeng Q."/>
            <person name="Gargeya S."/>
            <person name="Fitzgerald M."/>
            <person name="Abouelleil A."/>
            <person name="Alvarado L."/>
            <person name="Berlin A.M."/>
            <person name="Chapman S.B."/>
            <person name="Dewar J."/>
            <person name="Goldberg J."/>
            <person name="Griggs A."/>
            <person name="Gujja S."/>
            <person name="Hansen M."/>
            <person name="Howarth C."/>
            <person name="Imamovic A."/>
            <person name="Larimer J."/>
            <person name="McCowan C."/>
            <person name="Murphy C."/>
            <person name="Pearson M."/>
            <person name="Priest M."/>
            <person name="Roberts A."/>
            <person name="Saif S."/>
            <person name="Shea T."/>
            <person name="Sykes S."/>
            <person name="Wortman J."/>
            <person name="Nusbaum C."/>
            <person name="Birren B."/>
        </authorList>
    </citation>
    <scope>NUCLEOTIDE SEQUENCE</scope>
    <source>
        <strain evidence="9">CBS 10118</strain>
    </source>
</reference>
<feature type="compositionally biased region" description="Basic and acidic residues" evidence="7">
    <location>
        <begin position="507"/>
        <end position="518"/>
    </location>
</feature>
<feature type="region of interest" description="Disordered" evidence="7">
    <location>
        <begin position="495"/>
        <end position="523"/>
    </location>
</feature>
<feature type="transmembrane region" description="Helical" evidence="8">
    <location>
        <begin position="131"/>
        <end position="150"/>
    </location>
</feature>
<feature type="transmembrane region" description="Helical" evidence="8">
    <location>
        <begin position="390"/>
        <end position="409"/>
    </location>
</feature>
<keyword evidence="2" id="KW-0813">Transport</keyword>
<evidence type="ECO:0000256" key="4">
    <source>
        <dbReference type="ARBA" id="ARBA00022989"/>
    </source>
</evidence>
<reference evidence="9" key="2">
    <citation type="submission" date="2024-02" db="EMBL/GenBank/DDBJ databases">
        <title>Comparative genomics of Cryptococcus and Kwoniella reveals pathogenesis evolution and contrasting modes of karyotype evolution via chromosome fusion or intercentromeric recombination.</title>
        <authorList>
            <person name="Coelho M.A."/>
            <person name="David-Palma M."/>
            <person name="Shea T."/>
            <person name="Bowers K."/>
            <person name="McGinley-Smith S."/>
            <person name="Mohammad A.W."/>
            <person name="Gnirke A."/>
            <person name="Yurkov A.M."/>
            <person name="Nowrousian M."/>
            <person name="Sun S."/>
            <person name="Cuomo C.A."/>
            <person name="Heitman J."/>
        </authorList>
    </citation>
    <scope>NUCLEOTIDE SEQUENCE</scope>
    <source>
        <strain evidence="9">CBS 10118</strain>
    </source>
</reference>
<feature type="transmembrane region" description="Helical" evidence="8">
    <location>
        <begin position="102"/>
        <end position="124"/>
    </location>
</feature>
<sequence length="543" mass="60802">MSTDASPYPPQQAAAPSDTPHDPPTKKKRSEAGVWLAISSFLWDSDTHLKSPEERRLLLKLDLAILPCLCLGYFCKYLDQTNLTNAYVSGMKEALEWNGNQYTYAVALYTAGYAAMQVPSTLIVQYIRPSLWLAFCEVSWALLTFCQAAVKNTGSMYALRFLVAIMESAFFPAGVYLLGSWYTPNELAKRTAIFHFTSAAGAMTSGYIQAGVYTSLRGRYGLDGWQWLYIVCGIITAPCGILVWILLPNYPRQGQKRWYLTDAEFALARERMKRIGRDSNAGSLDRKALTRILKKWHIWIIPITYTFYGLGCADGGYIAIYLKATKKYSIAQVNLIPTILNVIQSVGVLTWGFLADFTQQRYYTIAIATLISIFPTGVLAAWPASHELKLAAFLITGVQYVTAVYFSWFQEICQNDPMERAVIVSLSLGLQFGMSAWVTILIFPQTESPSFRKGFPTTLAFVLLGLVLASVIHLLHKRDINRGVYDREPYEVPLEGIDQSSNNQEGSEPRYGDNKVEQGDLPIVPTLTRESVYRRQRAGISTA</sequence>
<organism evidence="9 10">
    <name type="scientific">Kwoniella bestiolae CBS 10118</name>
    <dbReference type="NCBI Taxonomy" id="1296100"/>
    <lineage>
        <taxon>Eukaryota</taxon>
        <taxon>Fungi</taxon>
        <taxon>Dikarya</taxon>
        <taxon>Basidiomycota</taxon>
        <taxon>Agaricomycotina</taxon>
        <taxon>Tremellomycetes</taxon>
        <taxon>Tremellales</taxon>
        <taxon>Cryptococcaceae</taxon>
        <taxon>Kwoniella</taxon>
    </lineage>
</organism>
<protein>
    <recommendedName>
        <fullName evidence="11">Major facilitator superfamily (MFS) profile domain-containing protein</fullName>
    </recommendedName>
</protein>
<dbReference type="GO" id="GO:0022857">
    <property type="term" value="F:transmembrane transporter activity"/>
    <property type="evidence" value="ECO:0007669"/>
    <property type="project" value="InterPro"/>
</dbReference>
<name>A0AAJ8K2C0_9TREE</name>
<keyword evidence="10" id="KW-1185">Reference proteome</keyword>
<feature type="transmembrane region" description="Helical" evidence="8">
    <location>
        <begin position="191"/>
        <end position="213"/>
    </location>
</feature>
<feature type="transmembrane region" description="Helical" evidence="8">
    <location>
        <begin position="156"/>
        <end position="179"/>
    </location>
</feature>
<comment type="subcellular location">
    <subcellularLocation>
        <location evidence="1">Membrane</location>
        <topology evidence="1">Multi-pass membrane protein</topology>
    </subcellularLocation>
</comment>
<accession>A0AAJ8K2C0</accession>
<keyword evidence="3 8" id="KW-0812">Transmembrane</keyword>
<feature type="transmembrane region" description="Helical" evidence="8">
    <location>
        <begin position="296"/>
        <end position="322"/>
    </location>
</feature>
<evidence type="ECO:0000313" key="9">
    <source>
        <dbReference type="EMBL" id="WVW79512.1"/>
    </source>
</evidence>
<dbReference type="Gene3D" id="1.20.1250.20">
    <property type="entry name" value="MFS general substrate transporter like domains"/>
    <property type="match status" value="2"/>
</dbReference>
<evidence type="ECO:0000256" key="8">
    <source>
        <dbReference type="SAM" id="Phobius"/>
    </source>
</evidence>
<dbReference type="InterPro" id="IPR011701">
    <property type="entry name" value="MFS"/>
</dbReference>
<feature type="transmembrane region" description="Helical" evidence="8">
    <location>
        <begin position="334"/>
        <end position="355"/>
    </location>
</feature>
<dbReference type="KEGG" id="kbi:30204563"/>
<dbReference type="InterPro" id="IPR036259">
    <property type="entry name" value="MFS_trans_sf"/>
</dbReference>
<dbReference type="EMBL" id="CP144541">
    <property type="protein sequence ID" value="WVW79512.1"/>
    <property type="molecule type" value="Genomic_DNA"/>
</dbReference>
<evidence type="ECO:0000256" key="6">
    <source>
        <dbReference type="ARBA" id="ARBA00037968"/>
    </source>
</evidence>
<feature type="region of interest" description="Disordered" evidence="7">
    <location>
        <begin position="1"/>
        <end position="30"/>
    </location>
</feature>
<feature type="transmembrane region" description="Helical" evidence="8">
    <location>
        <begin position="455"/>
        <end position="475"/>
    </location>
</feature>
<evidence type="ECO:0000256" key="5">
    <source>
        <dbReference type="ARBA" id="ARBA00023136"/>
    </source>
</evidence>
<evidence type="ECO:0000313" key="10">
    <source>
        <dbReference type="Proteomes" id="UP000092730"/>
    </source>
</evidence>
<keyword evidence="4 8" id="KW-1133">Transmembrane helix</keyword>
<keyword evidence="5 8" id="KW-0472">Membrane</keyword>
<gene>
    <name evidence="9" type="ORF">I302_101481</name>
</gene>
<dbReference type="FunFam" id="1.20.1250.20:FF:000065">
    <property type="entry name" value="Putative MFS pantothenate transporter"/>
    <property type="match status" value="1"/>
</dbReference>
<feature type="transmembrane region" description="Helical" evidence="8">
    <location>
        <begin position="225"/>
        <end position="247"/>
    </location>
</feature>
<evidence type="ECO:0000256" key="1">
    <source>
        <dbReference type="ARBA" id="ARBA00004141"/>
    </source>
</evidence>
<dbReference type="AlphaFoldDB" id="A0AAJ8K2C0"/>
<dbReference type="SUPFAM" id="SSF103473">
    <property type="entry name" value="MFS general substrate transporter"/>
    <property type="match status" value="1"/>
</dbReference>
<dbReference type="RefSeq" id="XP_019049745.2">
    <property type="nucleotide sequence ID" value="XM_019186867.2"/>
</dbReference>
<dbReference type="PANTHER" id="PTHR43791">
    <property type="entry name" value="PERMEASE-RELATED"/>
    <property type="match status" value="1"/>
</dbReference>
<comment type="similarity">
    <text evidence="6">Belongs to the major facilitator superfamily. Allantoate permease family.</text>
</comment>
<evidence type="ECO:0000256" key="3">
    <source>
        <dbReference type="ARBA" id="ARBA00022692"/>
    </source>
</evidence>
<dbReference type="Pfam" id="PF07690">
    <property type="entry name" value="MFS_1"/>
    <property type="match status" value="1"/>
</dbReference>
<feature type="transmembrane region" description="Helical" evidence="8">
    <location>
        <begin position="362"/>
        <end position="384"/>
    </location>
</feature>
<proteinExistence type="inferred from homology"/>
<dbReference type="Proteomes" id="UP000092730">
    <property type="component" value="Chromosome 1"/>
</dbReference>
<dbReference type="PANTHER" id="PTHR43791:SF39">
    <property type="entry name" value="TRANSPORTER LIZ1_SEO1, PUTATIVE (AFU_ORTHOLOGUE AFUA_3G00980)-RELATED"/>
    <property type="match status" value="1"/>
</dbReference>
<feature type="transmembrane region" description="Helical" evidence="8">
    <location>
        <begin position="421"/>
        <end position="443"/>
    </location>
</feature>